<feature type="region of interest" description="Disordered" evidence="1">
    <location>
        <begin position="1"/>
        <end position="89"/>
    </location>
</feature>
<evidence type="ECO:0000256" key="1">
    <source>
        <dbReference type="SAM" id="MobiDB-lite"/>
    </source>
</evidence>
<feature type="compositionally biased region" description="Low complexity" evidence="1">
    <location>
        <begin position="629"/>
        <end position="640"/>
    </location>
</feature>
<feature type="compositionally biased region" description="Low complexity" evidence="1">
    <location>
        <begin position="289"/>
        <end position="304"/>
    </location>
</feature>
<organism evidence="3 4">
    <name type="scientific">Ignelater luminosus</name>
    <name type="common">Cucubano</name>
    <name type="synonym">Pyrophorus luminosus</name>
    <dbReference type="NCBI Taxonomy" id="2038154"/>
    <lineage>
        <taxon>Eukaryota</taxon>
        <taxon>Metazoa</taxon>
        <taxon>Ecdysozoa</taxon>
        <taxon>Arthropoda</taxon>
        <taxon>Hexapoda</taxon>
        <taxon>Insecta</taxon>
        <taxon>Pterygota</taxon>
        <taxon>Neoptera</taxon>
        <taxon>Endopterygota</taxon>
        <taxon>Coleoptera</taxon>
        <taxon>Polyphaga</taxon>
        <taxon>Elateriformia</taxon>
        <taxon>Elateroidea</taxon>
        <taxon>Elateridae</taxon>
        <taxon>Agrypninae</taxon>
        <taxon>Pyrophorini</taxon>
        <taxon>Ignelater</taxon>
    </lineage>
</organism>
<dbReference type="PANTHER" id="PTHR46576">
    <property type="entry name" value="BROMO ADJACENT HOMOLOGY DOMAIN-CONTAINING 1 PROTEIN"/>
    <property type="match status" value="1"/>
</dbReference>
<dbReference type="GO" id="GO:0005677">
    <property type="term" value="C:chromatin silencing complex"/>
    <property type="evidence" value="ECO:0007669"/>
    <property type="project" value="TreeGrafter"/>
</dbReference>
<gene>
    <name evidence="3" type="ORF">ILUMI_02236</name>
</gene>
<feature type="compositionally biased region" description="Pro residues" evidence="1">
    <location>
        <begin position="305"/>
        <end position="323"/>
    </location>
</feature>
<feature type="region of interest" description="Disordered" evidence="1">
    <location>
        <begin position="621"/>
        <end position="640"/>
    </location>
</feature>
<protein>
    <recommendedName>
        <fullName evidence="2">BAH domain-containing protein</fullName>
    </recommendedName>
</protein>
<feature type="compositionally biased region" description="Polar residues" evidence="1">
    <location>
        <begin position="168"/>
        <end position="180"/>
    </location>
</feature>
<feature type="non-terminal residue" evidence="3">
    <location>
        <position position="945"/>
    </location>
</feature>
<feature type="region of interest" description="Disordered" evidence="1">
    <location>
        <begin position="145"/>
        <end position="198"/>
    </location>
</feature>
<dbReference type="SMART" id="SM00439">
    <property type="entry name" value="BAH"/>
    <property type="match status" value="1"/>
</dbReference>
<sequence length="945" mass="104896">YYQPAGPLINVPPPHAHPQPSSLGKSAPLSEVSSSPTPPPSHQAHSQSSTADSLDSDVIITSATSAKESLPSQPPPPQPAYRYTQYPAPHPGYSYGYPPQYYPAPPPAPSYHHELCYPPSPYLHHKAYPPPTYRRHLAAPAGTQYYQANPPDLYHPPPSAPTQPSQQVVTATPAVSSAYQPSGPPPPLIESYPPPPPPTLVDPYPPPPHYYPGYGPAPPPSCYTHSPPTRTLPYINAAYQSCPCPIQSCPKNVHTGPLTGDSKRSAHISSIAKDSLPLPPVALALPLEPVSATGPPSPARGSAGMPPPPSPAGATYQPPPPAPKQEGTESTDCKPIEKRRKARIGKNMVRNNIAANFPGNTMLLMCHAPQNAMCVPNVKREIESPEEQKPCSDVIITTLKSKMDTKEVTTSLRTSSSTEIITDSSTIKVQKDATTTIACLKTEEQTAEQMGLLIKSKEVEVNEEKPPVLPDELLPCQKTVAENVKVKNMKRKLSITRDLEKIETDPSPPQKKQKIEKTKVNGSYKDLIKKHVPSIKINNGKRKLNVESDKPLLNRNSKMKLKKTLKRKLSPTKEETNHKKLKTSKPLAASNLHNSKQNLKNNKGKCFVDFELSENKEPLVKTTKKSQVNSKNSLNNNNNTTAKKLAPAILDSLFAKNNVDRTIESVINRYSDSLRTNKKTETNIKATDKCKLIKSESIINNKSTNSKMAQVKSKTAIVSKKIGASKRKTKSKGIEIPSTAVTRVPRKYMQVPRWSNGWTWKGEPFQAKVFLNSDESTVTRRCYPAMKHAEGDVIEPRDCVLLKAGPRRNDLPFVAKVAALWENPDDGEMMMSLLWYYRPEHTEQGRQPYDESDEVFASRHKDTNSVACIEDKCYVLTFNEYCRYRKTLRRLEEGMEATVSCIPNPEPYPRLYRQPPSTVQTPPELVFFCRRVYDFRQKRIVKNPS</sequence>
<dbReference type="GO" id="GO:0031507">
    <property type="term" value="P:heterochromatin formation"/>
    <property type="evidence" value="ECO:0007669"/>
    <property type="project" value="TreeGrafter"/>
</dbReference>
<feature type="domain" description="BAH" evidence="2">
    <location>
        <begin position="792"/>
        <end position="944"/>
    </location>
</feature>
<dbReference type="GO" id="GO:0003682">
    <property type="term" value="F:chromatin binding"/>
    <property type="evidence" value="ECO:0007669"/>
    <property type="project" value="InterPro"/>
</dbReference>
<dbReference type="InterPro" id="IPR001025">
    <property type="entry name" value="BAH_dom"/>
</dbReference>
<dbReference type="GO" id="GO:0000976">
    <property type="term" value="F:transcription cis-regulatory region binding"/>
    <property type="evidence" value="ECO:0007669"/>
    <property type="project" value="TreeGrafter"/>
</dbReference>
<dbReference type="Gene3D" id="2.30.30.490">
    <property type="match status" value="1"/>
</dbReference>
<evidence type="ECO:0000313" key="4">
    <source>
        <dbReference type="Proteomes" id="UP000801492"/>
    </source>
</evidence>
<dbReference type="Proteomes" id="UP000801492">
    <property type="component" value="Unassembled WGS sequence"/>
</dbReference>
<comment type="caution">
    <text evidence="3">The sequence shown here is derived from an EMBL/GenBank/DDBJ whole genome shotgun (WGS) entry which is preliminary data.</text>
</comment>
<evidence type="ECO:0000313" key="3">
    <source>
        <dbReference type="EMBL" id="KAF2903938.1"/>
    </source>
</evidence>
<dbReference type="PANTHER" id="PTHR46576:SF1">
    <property type="entry name" value="BROMO ADJACENT HOMOLOGY DOMAIN-CONTAINING 1 PROTEIN"/>
    <property type="match status" value="1"/>
</dbReference>
<evidence type="ECO:0000259" key="2">
    <source>
        <dbReference type="PROSITE" id="PS51038"/>
    </source>
</evidence>
<dbReference type="AlphaFoldDB" id="A0A8K0DD32"/>
<feature type="region of interest" description="Disordered" evidence="1">
    <location>
        <begin position="563"/>
        <end position="583"/>
    </location>
</feature>
<feature type="compositionally biased region" description="Low complexity" evidence="1">
    <location>
        <begin position="42"/>
        <end position="51"/>
    </location>
</feature>
<dbReference type="OrthoDB" id="1922186at2759"/>
<dbReference type="InterPro" id="IPR043151">
    <property type="entry name" value="BAH_sf"/>
</dbReference>
<dbReference type="Pfam" id="PF01426">
    <property type="entry name" value="BAH"/>
    <property type="match status" value="1"/>
</dbReference>
<feature type="compositionally biased region" description="Low complexity" evidence="1">
    <location>
        <begin position="80"/>
        <end position="89"/>
    </location>
</feature>
<dbReference type="GO" id="GO:0045892">
    <property type="term" value="P:negative regulation of DNA-templated transcription"/>
    <property type="evidence" value="ECO:0007669"/>
    <property type="project" value="TreeGrafter"/>
</dbReference>
<reference evidence="3" key="1">
    <citation type="submission" date="2019-08" db="EMBL/GenBank/DDBJ databases">
        <title>The genome of the North American firefly Photinus pyralis.</title>
        <authorList>
            <consortium name="Photinus pyralis genome working group"/>
            <person name="Fallon T.R."/>
            <person name="Sander Lower S.E."/>
            <person name="Weng J.-K."/>
        </authorList>
    </citation>
    <scope>NUCLEOTIDE SEQUENCE</scope>
    <source>
        <strain evidence="3">TRF0915ILg1</strain>
        <tissue evidence="3">Whole body</tissue>
    </source>
</reference>
<accession>A0A8K0DD32</accession>
<dbReference type="InterPro" id="IPR053032">
    <property type="entry name" value="BAH_domain-containing"/>
</dbReference>
<keyword evidence="4" id="KW-1185">Reference proteome</keyword>
<name>A0A8K0DD32_IGNLU</name>
<dbReference type="EMBL" id="VTPC01000895">
    <property type="protein sequence ID" value="KAF2903938.1"/>
    <property type="molecule type" value="Genomic_DNA"/>
</dbReference>
<feature type="compositionally biased region" description="Pro residues" evidence="1">
    <location>
        <begin position="182"/>
        <end position="198"/>
    </location>
</feature>
<proteinExistence type="predicted"/>
<feature type="region of interest" description="Disordered" evidence="1">
    <location>
        <begin position="289"/>
        <end position="345"/>
    </location>
</feature>
<dbReference type="PROSITE" id="PS51038">
    <property type="entry name" value="BAH"/>
    <property type="match status" value="1"/>
</dbReference>